<dbReference type="GO" id="GO:0006614">
    <property type="term" value="P:SRP-dependent cotranslational protein targeting to membrane"/>
    <property type="evidence" value="ECO:0007669"/>
    <property type="project" value="InterPro"/>
</dbReference>
<keyword evidence="12" id="KW-0812">Transmembrane</keyword>
<keyword evidence="15" id="KW-1185">Reference proteome</keyword>
<dbReference type="Pfam" id="PF00448">
    <property type="entry name" value="SRP54"/>
    <property type="match status" value="1"/>
</dbReference>
<keyword evidence="3 10" id="KW-0547">Nucleotide-binding</keyword>
<dbReference type="PANTHER" id="PTHR43134">
    <property type="entry name" value="SIGNAL RECOGNITION PARTICLE RECEPTOR SUBUNIT ALPHA"/>
    <property type="match status" value="1"/>
</dbReference>
<proteinExistence type="inferred from homology"/>
<dbReference type="GO" id="GO:0005886">
    <property type="term" value="C:plasma membrane"/>
    <property type="evidence" value="ECO:0007669"/>
    <property type="project" value="UniProtKB-SubCell"/>
</dbReference>
<evidence type="ECO:0000256" key="3">
    <source>
        <dbReference type="ARBA" id="ARBA00022741"/>
    </source>
</evidence>
<dbReference type="SMART" id="SM00963">
    <property type="entry name" value="SRP54_N"/>
    <property type="match status" value="1"/>
</dbReference>
<dbReference type="HAMAP" id="MF_00920">
    <property type="entry name" value="FtsY"/>
    <property type="match status" value="1"/>
</dbReference>
<evidence type="ECO:0000256" key="6">
    <source>
        <dbReference type="ARBA" id="ARBA00023136"/>
    </source>
</evidence>
<dbReference type="NCBIfam" id="TIGR00064">
    <property type="entry name" value="ftsY"/>
    <property type="match status" value="1"/>
</dbReference>
<dbReference type="PROSITE" id="PS00300">
    <property type="entry name" value="SRP54"/>
    <property type="match status" value="1"/>
</dbReference>
<dbReference type="SUPFAM" id="SSF47364">
    <property type="entry name" value="Domain of the SRP/SRP receptor G-proteins"/>
    <property type="match status" value="1"/>
</dbReference>
<feature type="binding site" evidence="10">
    <location>
        <begin position="223"/>
        <end position="230"/>
    </location>
    <ligand>
        <name>GTP</name>
        <dbReference type="ChEBI" id="CHEBI:37565"/>
    </ligand>
</feature>
<dbReference type="GO" id="GO:0005525">
    <property type="term" value="F:GTP binding"/>
    <property type="evidence" value="ECO:0007669"/>
    <property type="project" value="UniProtKB-UniRule"/>
</dbReference>
<feature type="transmembrane region" description="Helical" evidence="12">
    <location>
        <begin position="18"/>
        <end position="37"/>
    </location>
</feature>
<dbReference type="AlphaFoldDB" id="A0A366JE92"/>
<keyword evidence="4 10" id="KW-0378">Hydrolase</keyword>
<keyword evidence="1 10" id="KW-1003">Cell membrane</keyword>
<feature type="binding site" evidence="10">
    <location>
        <begin position="305"/>
        <end position="309"/>
    </location>
    <ligand>
        <name>GTP</name>
        <dbReference type="ChEBI" id="CHEBI:37565"/>
    </ligand>
</feature>
<sequence length="419" mass="44689">MEVVNQIIAFFTPYLGEYARYVPIAIGTLLAIIAFIIRRRFVNKMNADIAAAKKKDIDLPDAAQDEPVSTETLVSDEVLVSDEQPVDDVATSANSSTKTPVAAEVPSDPAQPTLSWSQRFKSGLSRTRSGLGNGLSSVIGGHKKVDDNLLEELETQLLMADVGIDATQTLIGALTDKLNRKELKDSAALLSHLKADMEGILSQSQQVLEPVSKDGPFVILMVGVNGVGKTTTIGKLAKKYQAEGKSVMLAAGDTFRAAAVEQLQVWGERNNVPVVAQHTGADSASVIYDAIESAKAKGVDIVIADTAGRLQNKANLMNELSKVVRVMKKLDENAPHEVMLVLDAGTGQNAISQAKLFSEAVGVSGITLTKLDGTAKGGIIFAIAKQFGLPIRYIGVGEQADDLRPFVAQEFVDALFDSE</sequence>
<feature type="domain" description="SRP54-type proteins GTP-binding" evidence="13">
    <location>
        <begin position="390"/>
        <end position="403"/>
    </location>
</feature>
<dbReference type="InterPro" id="IPR013822">
    <property type="entry name" value="Signal_recog_particl_SRP54_hlx"/>
</dbReference>
<gene>
    <name evidence="10" type="primary">ftsY</name>
    <name evidence="14" type="ORF">DFP80_102303</name>
</gene>
<reference evidence="14 15" key="1">
    <citation type="submission" date="2018-06" db="EMBL/GenBank/DDBJ databases">
        <title>Genomic Encyclopedia of Type Strains, Phase III (KMG-III): the genomes of soil and plant-associated and newly described type strains.</title>
        <authorList>
            <person name="Whitman W."/>
        </authorList>
    </citation>
    <scope>NUCLEOTIDE SEQUENCE [LARGE SCALE GENOMIC DNA]</scope>
    <source>
        <strain evidence="14 15">CECT 7377</strain>
    </source>
</reference>
<comment type="catalytic activity">
    <reaction evidence="8 10">
        <text>GTP + H2O = GDP + phosphate + H(+)</text>
        <dbReference type="Rhea" id="RHEA:19669"/>
        <dbReference type="ChEBI" id="CHEBI:15377"/>
        <dbReference type="ChEBI" id="CHEBI:15378"/>
        <dbReference type="ChEBI" id="CHEBI:37565"/>
        <dbReference type="ChEBI" id="CHEBI:43474"/>
        <dbReference type="ChEBI" id="CHEBI:58189"/>
        <dbReference type="EC" id="3.6.5.4"/>
    </reaction>
</comment>
<dbReference type="InterPro" id="IPR027417">
    <property type="entry name" value="P-loop_NTPase"/>
</dbReference>
<organism evidence="14 15">
    <name type="scientific">Marinomonas rhizomae</name>
    <dbReference type="NCBI Taxonomy" id="491948"/>
    <lineage>
        <taxon>Bacteria</taxon>
        <taxon>Pseudomonadati</taxon>
        <taxon>Pseudomonadota</taxon>
        <taxon>Gammaproteobacteria</taxon>
        <taxon>Oceanospirillales</taxon>
        <taxon>Oceanospirillaceae</taxon>
        <taxon>Marinomonas</taxon>
    </lineage>
</organism>
<comment type="caution">
    <text evidence="14">The sequence shown here is derived from an EMBL/GenBank/DDBJ whole genome shotgun (WGS) entry which is preliminary data.</text>
</comment>
<protein>
    <recommendedName>
        <fullName evidence="10">Signal recognition particle receptor FtsY</fullName>
        <shortName evidence="10">SRP receptor</shortName>
        <ecNumber evidence="10">3.6.5.4</ecNumber>
    </recommendedName>
</protein>
<dbReference type="Gene3D" id="3.40.50.300">
    <property type="entry name" value="P-loop containing nucleotide triphosphate hydrolases"/>
    <property type="match status" value="1"/>
</dbReference>
<dbReference type="FunFam" id="1.20.120.140:FF:000002">
    <property type="entry name" value="Signal recognition particle receptor FtsY"/>
    <property type="match status" value="1"/>
</dbReference>
<dbReference type="InterPro" id="IPR000897">
    <property type="entry name" value="SRP54_GTPase_dom"/>
</dbReference>
<dbReference type="InterPro" id="IPR003593">
    <property type="entry name" value="AAA+_ATPase"/>
</dbReference>
<dbReference type="InterPro" id="IPR004390">
    <property type="entry name" value="SR_rcpt_FtsY"/>
</dbReference>
<keyword evidence="5 10" id="KW-0342">GTP-binding</keyword>
<dbReference type="CDD" id="cd17874">
    <property type="entry name" value="FtsY"/>
    <property type="match status" value="1"/>
</dbReference>
<dbReference type="SMART" id="SM00962">
    <property type="entry name" value="SRP54"/>
    <property type="match status" value="1"/>
</dbReference>
<evidence type="ECO:0000256" key="7">
    <source>
        <dbReference type="ARBA" id="ARBA00023170"/>
    </source>
</evidence>
<comment type="subcellular location">
    <subcellularLocation>
        <location evidence="10">Cell membrane</location>
        <topology evidence="10">Peripheral membrane protein</topology>
        <orientation evidence="10">Cytoplasmic side</orientation>
    </subcellularLocation>
    <subcellularLocation>
        <location evidence="10">Cytoplasm</location>
    </subcellularLocation>
</comment>
<evidence type="ECO:0000256" key="12">
    <source>
        <dbReference type="SAM" id="Phobius"/>
    </source>
</evidence>
<dbReference type="InterPro" id="IPR036225">
    <property type="entry name" value="SRP/SRP_N"/>
</dbReference>
<dbReference type="InterPro" id="IPR042101">
    <property type="entry name" value="SRP54_N_sf"/>
</dbReference>
<dbReference type="Proteomes" id="UP000252792">
    <property type="component" value="Unassembled WGS sequence"/>
</dbReference>
<comment type="function">
    <text evidence="9 10">Involved in targeting and insertion of nascent membrane proteins into the cytoplasmic membrane. Acts as a receptor for the complex formed by the signal recognition particle (SRP) and the ribosome-nascent chain (RNC). Interaction with SRP-RNC leads to the transfer of the RNC complex to the Sec translocase for insertion into the membrane, the hydrolysis of GTP by both Ffh and FtsY, and the dissociation of the SRP-FtsY complex into the individual components.</text>
</comment>
<evidence type="ECO:0000256" key="8">
    <source>
        <dbReference type="ARBA" id="ARBA00048027"/>
    </source>
</evidence>
<evidence type="ECO:0000313" key="14">
    <source>
        <dbReference type="EMBL" id="RBP85306.1"/>
    </source>
</evidence>
<evidence type="ECO:0000256" key="5">
    <source>
        <dbReference type="ARBA" id="ARBA00023134"/>
    </source>
</evidence>
<dbReference type="FunFam" id="3.40.50.300:FF:000053">
    <property type="entry name" value="Signal recognition particle receptor FtsY"/>
    <property type="match status" value="1"/>
</dbReference>
<dbReference type="GO" id="GO:0005047">
    <property type="term" value="F:signal recognition particle binding"/>
    <property type="evidence" value="ECO:0007669"/>
    <property type="project" value="TreeGrafter"/>
</dbReference>
<evidence type="ECO:0000256" key="1">
    <source>
        <dbReference type="ARBA" id="ARBA00022475"/>
    </source>
</evidence>
<dbReference type="GO" id="GO:0005737">
    <property type="term" value="C:cytoplasm"/>
    <property type="evidence" value="ECO:0007669"/>
    <property type="project" value="UniProtKB-SubCell"/>
</dbReference>
<keyword evidence="12" id="KW-1133">Transmembrane helix</keyword>
<dbReference type="RefSeq" id="WP_113915412.1">
    <property type="nucleotide sequence ID" value="NZ_QNSE01000002.1"/>
</dbReference>
<feature type="binding site" evidence="10">
    <location>
        <begin position="369"/>
        <end position="372"/>
    </location>
    <ligand>
        <name>GTP</name>
        <dbReference type="ChEBI" id="CHEBI:37565"/>
    </ligand>
</feature>
<keyword evidence="7 10" id="KW-0675">Receptor</keyword>
<evidence type="ECO:0000313" key="15">
    <source>
        <dbReference type="Proteomes" id="UP000252792"/>
    </source>
</evidence>
<evidence type="ECO:0000259" key="13">
    <source>
        <dbReference type="PROSITE" id="PS00300"/>
    </source>
</evidence>
<evidence type="ECO:0000256" key="11">
    <source>
        <dbReference type="SAM" id="MobiDB-lite"/>
    </source>
</evidence>
<dbReference type="Pfam" id="PF02881">
    <property type="entry name" value="SRP54_N"/>
    <property type="match status" value="1"/>
</dbReference>
<evidence type="ECO:0000256" key="10">
    <source>
        <dbReference type="HAMAP-Rule" id="MF_00920"/>
    </source>
</evidence>
<feature type="region of interest" description="Disordered" evidence="11">
    <location>
        <begin position="86"/>
        <end position="114"/>
    </location>
</feature>
<dbReference type="GO" id="GO:0003924">
    <property type="term" value="F:GTPase activity"/>
    <property type="evidence" value="ECO:0007669"/>
    <property type="project" value="UniProtKB-UniRule"/>
</dbReference>
<evidence type="ECO:0000256" key="9">
    <source>
        <dbReference type="ARBA" id="ARBA00053570"/>
    </source>
</evidence>
<evidence type="ECO:0000256" key="4">
    <source>
        <dbReference type="ARBA" id="ARBA00022801"/>
    </source>
</evidence>
<keyword evidence="6 10" id="KW-0472">Membrane</keyword>
<dbReference type="SMART" id="SM00382">
    <property type="entry name" value="AAA"/>
    <property type="match status" value="1"/>
</dbReference>
<accession>A0A366JE92</accession>
<dbReference type="PANTHER" id="PTHR43134:SF1">
    <property type="entry name" value="SIGNAL RECOGNITION PARTICLE RECEPTOR SUBUNIT ALPHA"/>
    <property type="match status" value="1"/>
</dbReference>
<comment type="similarity">
    <text evidence="10">Belongs to the GTP-binding SRP family. FtsY subfamily.</text>
</comment>
<dbReference type="Gene3D" id="1.20.120.140">
    <property type="entry name" value="Signal recognition particle SRP54, nucleotide-binding domain"/>
    <property type="match status" value="1"/>
</dbReference>
<comment type="subunit">
    <text evidence="10">Part of the signal recognition particle protein translocation system, which is composed of SRP and FtsY. SRP is a ribonucleoprotein composed of Ffh and a 4.5S RNA molecule.</text>
</comment>
<dbReference type="SUPFAM" id="SSF52540">
    <property type="entry name" value="P-loop containing nucleoside triphosphate hydrolases"/>
    <property type="match status" value="1"/>
</dbReference>
<dbReference type="EC" id="3.6.5.4" evidence="10"/>
<evidence type="ECO:0000256" key="2">
    <source>
        <dbReference type="ARBA" id="ARBA00022490"/>
    </source>
</evidence>
<keyword evidence="2 10" id="KW-0963">Cytoplasm</keyword>
<name>A0A366JE92_9GAMM</name>
<dbReference type="EMBL" id="QNSE01000002">
    <property type="protein sequence ID" value="RBP85306.1"/>
    <property type="molecule type" value="Genomic_DNA"/>
</dbReference>
<dbReference type="OrthoDB" id="9804720at2"/>